<dbReference type="PROSITE" id="PS50294">
    <property type="entry name" value="WD_REPEATS_REGION"/>
    <property type="match status" value="3"/>
</dbReference>
<dbReference type="GO" id="GO:0051015">
    <property type="term" value="F:actin filament binding"/>
    <property type="evidence" value="ECO:0007669"/>
    <property type="project" value="TreeGrafter"/>
</dbReference>
<sequence>MSFVQTGLFRNSPSIITATKNQHRATDNRCCTNTGQKSDNVYVENYFAPAPVTSRGQPVRLSTDPKGEKIVYASGRTIVMRSLSEPEKAWEYTGHTTTATVARFSPSGYYVASGDVTGKVRIWDAINDEHILKSEFQPLSNRVADIAWDMESKRIMAVGDGKNNFGQVFTFDTGNSVGTVMAHSRVINACAMRQRRPFRAVTCSDDTKCVFYHGAPYRYANLLNDHTGFVQDVKYAPSDEYFVSVGADRKIFLYDGTSGELVRQVAAGDAEGAHTGSILAVAWSPDSRYIMTSSSDRTCKFWDIGEDRLVGTTVIGDGSRAPEHQQVGNVWAGEHIVSLSLSGALNYLQMDSATPVRVVAGHQRAITAAALTQKQALYTASYDGQLCTWDFSGNSPLGVATIAAGSLGAVRVEDAAASGELVALGLLDGQLRFAEASAVTAAGAVGLGAAPRSLALDASGTTVIAVLQDDGVVVVRNGQVTRVELGDEDSAAPRVVAMDAASSLVAVGFADFSVRFYTLSGAALTPTGARVIGHTREITALSFSADGALLASGDAGGKIIVAHPKSGDVVTKRWGAHTARIYKIDWAPDAAHAASASLDGHVIVWSVEEPNSKITVRNAHLGGASTVHFLDNDTVVSTGADAAVKVWGFTYE</sequence>
<dbReference type="PROSITE" id="PS00678">
    <property type="entry name" value="WD_REPEATS_1"/>
    <property type="match status" value="2"/>
</dbReference>
<dbReference type="FunFam" id="2.130.10.10:FF:000102">
    <property type="entry name" value="Actin-interacting protein 1"/>
    <property type="match status" value="1"/>
</dbReference>
<dbReference type="GO" id="GO:0030864">
    <property type="term" value="C:cortical actin cytoskeleton"/>
    <property type="evidence" value="ECO:0007669"/>
    <property type="project" value="TreeGrafter"/>
</dbReference>
<protein>
    <submittedName>
        <fullName evidence="4">WD40 repeat-like protein</fullName>
    </submittedName>
</protein>
<keyword evidence="5" id="KW-1185">Reference proteome</keyword>
<dbReference type="PROSITE" id="PS50082">
    <property type="entry name" value="WD_REPEATS_2"/>
    <property type="match status" value="5"/>
</dbReference>
<dbReference type="Proteomes" id="UP001140094">
    <property type="component" value="Unassembled WGS sequence"/>
</dbReference>
<dbReference type="InterPro" id="IPR019775">
    <property type="entry name" value="WD40_repeat_CS"/>
</dbReference>
<organism evidence="4 5">
    <name type="scientific">Coemansia guatemalensis</name>
    <dbReference type="NCBI Taxonomy" id="2761395"/>
    <lineage>
        <taxon>Eukaryota</taxon>
        <taxon>Fungi</taxon>
        <taxon>Fungi incertae sedis</taxon>
        <taxon>Zoopagomycota</taxon>
        <taxon>Kickxellomycotina</taxon>
        <taxon>Kickxellomycetes</taxon>
        <taxon>Kickxellales</taxon>
        <taxon>Kickxellaceae</taxon>
        <taxon>Coemansia</taxon>
    </lineage>
</organism>
<name>A0A9W8I4W0_9FUNG</name>
<feature type="repeat" description="WD" evidence="3">
    <location>
        <begin position="92"/>
        <end position="133"/>
    </location>
</feature>
<gene>
    <name evidence="4" type="primary">AIP1</name>
    <name evidence="4" type="ORF">H4R20_001909</name>
</gene>
<dbReference type="InterPro" id="IPR001680">
    <property type="entry name" value="WD40_rpt"/>
</dbReference>
<feature type="repeat" description="WD" evidence="3">
    <location>
        <begin position="574"/>
        <end position="615"/>
    </location>
</feature>
<dbReference type="PANTHER" id="PTHR19856">
    <property type="entry name" value="WD-REPEATCONTAINING PROTEIN WDR1"/>
    <property type="match status" value="1"/>
</dbReference>
<feature type="repeat" description="WD" evidence="3">
    <location>
        <begin position="271"/>
        <end position="312"/>
    </location>
</feature>
<evidence type="ECO:0000256" key="1">
    <source>
        <dbReference type="ARBA" id="ARBA00022574"/>
    </source>
</evidence>
<comment type="caution">
    <text evidence="4">The sequence shown here is derived from an EMBL/GenBank/DDBJ whole genome shotgun (WGS) entry which is preliminary data.</text>
</comment>
<accession>A0A9W8I4W0</accession>
<feature type="repeat" description="WD" evidence="3">
    <location>
        <begin position="359"/>
        <end position="399"/>
    </location>
</feature>
<dbReference type="InterPro" id="IPR036322">
    <property type="entry name" value="WD40_repeat_dom_sf"/>
</dbReference>
<dbReference type="SMART" id="SM00320">
    <property type="entry name" value="WD40"/>
    <property type="match status" value="9"/>
</dbReference>
<dbReference type="EMBL" id="JANBUO010000247">
    <property type="protein sequence ID" value="KAJ2805887.1"/>
    <property type="molecule type" value="Genomic_DNA"/>
</dbReference>
<dbReference type="SUPFAM" id="SSF63829">
    <property type="entry name" value="Calcium-dependent phosphotriesterase"/>
    <property type="match status" value="1"/>
</dbReference>
<evidence type="ECO:0000313" key="5">
    <source>
        <dbReference type="Proteomes" id="UP001140094"/>
    </source>
</evidence>
<evidence type="ECO:0000313" key="4">
    <source>
        <dbReference type="EMBL" id="KAJ2805887.1"/>
    </source>
</evidence>
<dbReference type="AlphaFoldDB" id="A0A9W8I4W0"/>
<dbReference type="OrthoDB" id="2306at2759"/>
<feature type="repeat" description="WD" evidence="3">
    <location>
        <begin position="223"/>
        <end position="264"/>
    </location>
</feature>
<dbReference type="Gene3D" id="2.130.10.10">
    <property type="entry name" value="YVTN repeat-like/Quinoprotein amine dehydrogenase"/>
    <property type="match status" value="2"/>
</dbReference>
<dbReference type="PANTHER" id="PTHR19856:SF0">
    <property type="entry name" value="WD REPEAT-CONTAINING PROTEIN 1"/>
    <property type="match status" value="1"/>
</dbReference>
<evidence type="ECO:0000256" key="3">
    <source>
        <dbReference type="PROSITE-ProRule" id="PRU00221"/>
    </source>
</evidence>
<reference evidence="4" key="1">
    <citation type="submission" date="2022-07" db="EMBL/GenBank/DDBJ databases">
        <title>Phylogenomic reconstructions and comparative analyses of Kickxellomycotina fungi.</title>
        <authorList>
            <person name="Reynolds N.K."/>
            <person name="Stajich J.E."/>
            <person name="Barry K."/>
            <person name="Grigoriev I.V."/>
            <person name="Crous P."/>
            <person name="Smith M.E."/>
        </authorList>
    </citation>
    <scope>NUCLEOTIDE SEQUENCE</scope>
    <source>
        <strain evidence="4">NRRL 1565</strain>
    </source>
</reference>
<dbReference type="GO" id="GO:0030042">
    <property type="term" value="P:actin filament depolymerization"/>
    <property type="evidence" value="ECO:0007669"/>
    <property type="project" value="TreeGrafter"/>
</dbReference>
<keyword evidence="2" id="KW-0677">Repeat</keyword>
<evidence type="ECO:0000256" key="2">
    <source>
        <dbReference type="ARBA" id="ARBA00022737"/>
    </source>
</evidence>
<keyword evidence="1 3" id="KW-0853">WD repeat</keyword>
<dbReference type="Pfam" id="PF00400">
    <property type="entry name" value="WD40"/>
    <property type="match status" value="6"/>
</dbReference>
<dbReference type="InterPro" id="IPR015943">
    <property type="entry name" value="WD40/YVTN_repeat-like_dom_sf"/>
</dbReference>
<dbReference type="SUPFAM" id="SSF50978">
    <property type="entry name" value="WD40 repeat-like"/>
    <property type="match status" value="2"/>
</dbReference>
<proteinExistence type="predicted"/>